<proteinExistence type="predicted"/>
<accession>A0ABS0YS50</accession>
<gene>
    <name evidence="2" type="ORF">JFN90_10520</name>
</gene>
<dbReference type="RefSeq" id="WP_199395075.1">
    <property type="nucleotide sequence ID" value="NZ_JAEMHK010000007.1"/>
</dbReference>
<dbReference type="Pfam" id="PF12281">
    <property type="entry name" value="NTP_transf_8"/>
    <property type="match status" value="1"/>
</dbReference>
<evidence type="ECO:0000313" key="2">
    <source>
        <dbReference type="EMBL" id="MBJ6800567.1"/>
    </source>
</evidence>
<organism evidence="2 3">
    <name type="scientific">Geomonas propionica</name>
    <dbReference type="NCBI Taxonomy" id="2798582"/>
    <lineage>
        <taxon>Bacteria</taxon>
        <taxon>Pseudomonadati</taxon>
        <taxon>Thermodesulfobacteriota</taxon>
        <taxon>Desulfuromonadia</taxon>
        <taxon>Geobacterales</taxon>
        <taxon>Geobacteraceae</taxon>
        <taxon>Geomonas</taxon>
    </lineage>
</organism>
<evidence type="ECO:0000259" key="1">
    <source>
        <dbReference type="Pfam" id="PF12281"/>
    </source>
</evidence>
<dbReference type="Proteomes" id="UP000641025">
    <property type="component" value="Unassembled WGS sequence"/>
</dbReference>
<feature type="domain" description="Nucleotidyltransferase-like" evidence="1">
    <location>
        <begin position="14"/>
        <end position="209"/>
    </location>
</feature>
<sequence length="235" mass="26565">MEIKFEKSPFFEQDVTELLRELSGIGFFTHGLLIGSWPMVVYADHFTLMYGLRTGDIDFAVIGAMRVPQPPPETVPEVLDRLGYSPVHDYDAGIETFLHGEFEVEFLTHRKGGGRGEGSVLIQPWKVAAQPLPFIDLLFIRPATIVIEDFSISIPSPEALMLHKLIIAQRRTGKDKELKKEKDLQQCSVLVEVARPEEVQQLLAEYKMSREVQRQMEMSCEEAGIAVPGGLPWQR</sequence>
<dbReference type="EMBL" id="JAEMHK010000007">
    <property type="protein sequence ID" value="MBJ6800567.1"/>
    <property type="molecule type" value="Genomic_DNA"/>
</dbReference>
<dbReference type="InterPro" id="IPR058575">
    <property type="entry name" value="NTP_transf_8_dom"/>
</dbReference>
<reference evidence="2 3" key="1">
    <citation type="submission" date="2020-12" db="EMBL/GenBank/DDBJ databases">
        <title>Geomonas sp. Red259, isolated from paddy soil.</title>
        <authorList>
            <person name="Xu Z."/>
            <person name="Zhang Z."/>
            <person name="Masuda Y."/>
            <person name="Itoh H."/>
            <person name="Senoo K."/>
        </authorList>
    </citation>
    <scope>NUCLEOTIDE SEQUENCE [LARGE SCALE GENOMIC DNA]</scope>
    <source>
        <strain evidence="2 3">Red259</strain>
    </source>
</reference>
<comment type="caution">
    <text evidence="2">The sequence shown here is derived from an EMBL/GenBank/DDBJ whole genome shotgun (WGS) entry which is preliminary data.</text>
</comment>
<keyword evidence="3" id="KW-1185">Reference proteome</keyword>
<protein>
    <recommendedName>
        <fullName evidence="1">Nucleotidyltransferase-like domain-containing protein</fullName>
    </recommendedName>
</protein>
<name>A0ABS0YS50_9BACT</name>
<evidence type="ECO:0000313" key="3">
    <source>
        <dbReference type="Proteomes" id="UP000641025"/>
    </source>
</evidence>